<dbReference type="SUPFAM" id="SSF51445">
    <property type="entry name" value="(Trans)glycosidases"/>
    <property type="match status" value="1"/>
</dbReference>
<sequence length="610" mass="69369">MSIKLSDIKFQDFEAKSDDGHILLLKISDGKLVCNTKDLTSPEAYRLDVSHGNATRQKIQIIGNSSVGVFYGIQTLLSLLNGTSIPEVSVLDSPRYPYRGMHIDVSRNFHSKEQILKLLDVMTMYKMNKFHFHLTDDEGWRVEIPGLEELTSVGSRRGHDLSEKTCILPMLGSGPFFDTSGTGHYSVEDYKEILAYANDRYIEVIPEIDMPGHSHAAVKAMKARYNEYKEMGKMKEAEEYLLNDLKENGAAFTSVQMFSDNSMNPGVESTYNFVDKVVTEMKALHKDINPLKTFHFGGDEVPYEAWEDSPACQKLMKTGVVKNFNELMEYFVKRVSDIVAKHDLNLGAWQDGVIHNEVTLCPVKRSKFPNKEVFVCAWQNVWESGLSGCAYKCANSDYKVIMSQGTHLYFDHPYEPDPEERGLYWAARYIDCHKTFGFIPDNIYANADFKLTGDPITVQDLMKNVADHEPLKKKENVIGIQGQLWTELVRTPEAFDEMIYPRLIALAERAWHKASWELEQDDSIRKVEEMADWTQFANSLGYKELRRMDSMGVTYHIPPPGARIINGNLDACAAYPGLPVLYSLDNGATWLEFDDKVEITQSDQDIQLLC</sequence>
<dbReference type="Gene3D" id="3.20.20.80">
    <property type="entry name" value="Glycosidases"/>
    <property type="match status" value="1"/>
</dbReference>
<comment type="caution">
    <text evidence="9">The sequence shown here is derived from an EMBL/GenBank/DDBJ whole genome shotgun (WGS) entry which is preliminary data.</text>
</comment>
<dbReference type="PANTHER" id="PTHR22600:SF57">
    <property type="entry name" value="BETA-N-ACETYLHEXOSAMINIDASE"/>
    <property type="match status" value="1"/>
</dbReference>
<keyword evidence="10" id="KW-1185">Reference proteome</keyword>
<dbReference type="SUPFAM" id="SSF55545">
    <property type="entry name" value="beta-N-acetylhexosaminidase-like domain"/>
    <property type="match status" value="1"/>
</dbReference>
<evidence type="ECO:0000313" key="10">
    <source>
        <dbReference type="Proteomes" id="UP001217089"/>
    </source>
</evidence>
<dbReference type="PRINTS" id="PR00738">
    <property type="entry name" value="GLHYDRLASE20"/>
</dbReference>
<comment type="similarity">
    <text evidence="2">Belongs to the glycosyl hydrolase 20 family.</text>
</comment>
<dbReference type="Gene3D" id="2.60.40.10">
    <property type="entry name" value="Immunoglobulins"/>
    <property type="match status" value="1"/>
</dbReference>
<reference evidence="9 10" key="1">
    <citation type="submission" date="2022-12" db="EMBL/GenBank/DDBJ databases">
        <title>Chromosome-level genome of Tegillarca granosa.</title>
        <authorList>
            <person name="Kim J."/>
        </authorList>
    </citation>
    <scope>NUCLEOTIDE SEQUENCE [LARGE SCALE GENOMIC DNA]</scope>
    <source>
        <strain evidence="9">Teg-2019</strain>
        <tissue evidence="9">Adductor muscle</tissue>
    </source>
</reference>
<dbReference type="InterPro" id="IPR014756">
    <property type="entry name" value="Ig_E-set"/>
</dbReference>
<accession>A0ABQ9E7X7</accession>
<evidence type="ECO:0000259" key="8">
    <source>
        <dbReference type="Pfam" id="PF03174"/>
    </source>
</evidence>
<dbReference type="InterPro" id="IPR015883">
    <property type="entry name" value="Glyco_hydro_20_cat"/>
</dbReference>
<keyword evidence="5" id="KW-0326">Glycosidase</keyword>
<feature type="domain" description="Chitobiase C-terminal" evidence="8">
    <location>
        <begin position="544"/>
        <end position="598"/>
    </location>
</feature>
<evidence type="ECO:0000256" key="4">
    <source>
        <dbReference type="ARBA" id="ARBA00022801"/>
    </source>
</evidence>
<keyword evidence="4" id="KW-0378">Hydrolase</keyword>
<dbReference type="EC" id="3.2.1.52" evidence="3"/>
<evidence type="ECO:0000256" key="1">
    <source>
        <dbReference type="ARBA" id="ARBA00001231"/>
    </source>
</evidence>
<evidence type="ECO:0000313" key="9">
    <source>
        <dbReference type="EMBL" id="KAJ8301463.1"/>
    </source>
</evidence>
<evidence type="ECO:0000259" key="7">
    <source>
        <dbReference type="Pfam" id="PF02838"/>
    </source>
</evidence>
<dbReference type="InterPro" id="IPR004867">
    <property type="entry name" value="CHB_C_dom"/>
</dbReference>
<dbReference type="Gene3D" id="3.30.379.10">
    <property type="entry name" value="Chitobiase/beta-hexosaminidase domain 2-like"/>
    <property type="match status" value="1"/>
</dbReference>
<feature type="domain" description="Beta-hexosaminidase bacterial type N-terminal" evidence="7">
    <location>
        <begin position="33"/>
        <end position="92"/>
    </location>
</feature>
<dbReference type="SUPFAM" id="SSF81296">
    <property type="entry name" value="E set domains"/>
    <property type="match status" value="1"/>
</dbReference>
<feature type="non-terminal residue" evidence="9">
    <location>
        <position position="610"/>
    </location>
</feature>
<proteinExistence type="inferred from homology"/>
<dbReference type="PANTHER" id="PTHR22600">
    <property type="entry name" value="BETA-HEXOSAMINIDASE"/>
    <property type="match status" value="1"/>
</dbReference>
<dbReference type="EMBL" id="JARBDR010000918">
    <property type="protein sequence ID" value="KAJ8301463.1"/>
    <property type="molecule type" value="Genomic_DNA"/>
</dbReference>
<evidence type="ECO:0000259" key="6">
    <source>
        <dbReference type="Pfam" id="PF00728"/>
    </source>
</evidence>
<dbReference type="InterPro" id="IPR025705">
    <property type="entry name" value="Beta_hexosaminidase_sua/sub"/>
</dbReference>
<evidence type="ECO:0000256" key="5">
    <source>
        <dbReference type="ARBA" id="ARBA00023295"/>
    </source>
</evidence>
<dbReference type="PIRSF" id="PIRSF001093">
    <property type="entry name" value="B-hxosamndse_ab_euk"/>
    <property type="match status" value="1"/>
</dbReference>
<dbReference type="Pfam" id="PF03174">
    <property type="entry name" value="CHB_HEX_C"/>
    <property type="match status" value="1"/>
</dbReference>
<dbReference type="InterPro" id="IPR013783">
    <property type="entry name" value="Ig-like_fold"/>
</dbReference>
<dbReference type="Pfam" id="PF02838">
    <property type="entry name" value="Glyco_hydro_20b"/>
    <property type="match status" value="1"/>
</dbReference>
<gene>
    <name evidence="9" type="ORF">KUTeg_020450</name>
</gene>
<dbReference type="Proteomes" id="UP001217089">
    <property type="component" value="Unassembled WGS sequence"/>
</dbReference>
<dbReference type="Pfam" id="PF00728">
    <property type="entry name" value="Glyco_hydro_20"/>
    <property type="match status" value="1"/>
</dbReference>
<dbReference type="InterPro" id="IPR017853">
    <property type="entry name" value="GH"/>
</dbReference>
<comment type="catalytic activity">
    <reaction evidence="1">
        <text>Hydrolysis of terminal non-reducing N-acetyl-D-hexosamine residues in N-acetyl-beta-D-hexosaminides.</text>
        <dbReference type="EC" id="3.2.1.52"/>
    </reaction>
</comment>
<name>A0ABQ9E7X7_TEGGR</name>
<feature type="domain" description="Glycoside hydrolase family 20 catalytic" evidence="6">
    <location>
        <begin position="96"/>
        <end position="513"/>
    </location>
</feature>
<evidence type="ECO:0000256" key="2">
    <source>
        <dbReference type="ARBA" id="ARBA00006285"/>
    </source>
</evidence>
<dbReference type="InterPro" id="IPR015882">
    <property type="entry name" value="HEX_bac_N"/>
</dbReference>
<organism evidence="9 10">
    <name type="scientific">Tegillarca granosa</name>
    <name type="common">Malaysian cockle</name>
    <name type="synonym">Anadara granosa</name>
    <dbReference type="NCBI Taxonomy" id="220873"/>
    <lineage>
        <taxon>Eukaryota</taxon>
        <taxon>Metazoa</taxon>
        <taxon>Spiralia</taxon>
        <taxon>Lophotrochozoa</taxon>
        <taxon>Mollusca</taxon>
        <taxon>Bivalvia</taxon>
        <taxon>Autobranchia</taxon>
        <taxon>Pteriomorphia</taxon>
        <taxon>Arcoida</taxon>
        <taxon>Arcoidea</taxon>
        <taxon>Arcidae</taxon>
        <taxon>Tegillarca</taxon>
    </lineage>
</organism>
<protein>
    <recommendedName>
        <fullName evidence="3">beta-N-acetylhexosaminidase</fullName>
        <ecNumber evidence="3">3.2.1.52</ecNumber>
    </recommendedName>
</protein>
<dbReference type="InterPro" id="IPR029018">
    <property type="entry name" value="Hex-like_dom2"/>
</dbReference>
<evidence type="ECO:0000256" key="3">
    <source>
        <dbReference type="ARBA" id="ARBA00012663"/>
    </source>
</evidence>